<feature type="region of interest" description="Disordered" evidence="1">
    <location>
        <begin position="70"/>
        <end position="119"/>
    </location>
</feature>
<dbReference type="Pfam" id="PF07992">
    <property type="entry name" value="Pyr_redox_2"/>
    <property type="match status" value="1"/>
</dbReference>
<organism evidence="4 5">
    <name type="scientific">Thecamonas trahens ATCC 50062</name>
    <dbReference type="NCBI Taxonomy" id="461836"/>
    <lineage>
        <taxon>Eukaryota</taxon>
        <taxon>Apusozoa</taxon>
        <taxon>Apusomonadida</taxon>
        <taxon>Apusomonadidae</taxon>
        <taxon>Thecamonas</taxon>
    </lineage>
</organism>
<dbReference type="Pfam" id="PF00644">
    <property type="entry name" value="PARP"/>
    <property type="match status" value="1"/>
</dbReference>
<dbReference type="PANTHER" id="PTHR43735">
    <property type="entry name" value="APOPTOSIS-INDUCING FACTOR 1"/>
    <property type="match status" value="1"/>
</dbReference>
<dbReference type="GO" id="GO:0003950">
    <property type="term" value="F:NAD+ poly-ADP-ribosyltransferase activity"/>
    <property type="evidence" value="ECO:0007669"/>
    <property type="project" value="InterPro"/>
</dbReference>
<reference evidence="4 5" key="1">
    <citation type="submission" date="2010-05" db="EMBL/GenBank/DDBJ databases">
        <title>The Genome Sequence of Thecamonas trahens ATCC 50062.</title>
        <authorList>
            <consortium name="The Broad Institute Genome Sequencing Platform"/>
            <person name="Russ C."/>
            <person name="Cuomo C."/>
            <person name="Shea T."/>
            <person name="Young S.K."/>
            <person name="Zeng Q."/>
            <person name="Koehrsen M."/>
            <person name="Haas B."/>
            <person name="Borodovsky M."/>
            <person name="Guigo R."/>
            <person name="Alvarado L."/>
            <person name="Berlin A."/>
            <person name="Bochicchio J."/>
            <person name="Borenstein D."/>
            <person name="Chapman S."/>
            <person name="Chen Z."/>
            <person name="Freedman E."/>
            <person name="Gellesch M."/>
            <person name="Goldberg J."/>
            <person name="Griggs A."/>
            <person name="Gujja S."/>
            <person name="Heilman E."/>
            <person name="Heiman D."/>
            <person name="Hepburn T."/>
            <person name="Howarth C."/>
            <person name="Jen D."/>
            <person name="Larson L."/>
            <person name="Mehta T."/>
            <person name="Park D."/>
            <person name="Pearson M."/>
            <person name="Roberts A."/>
            <person name="Saif S."/>
            <person name="Shenoy N."/>
            <person name="Sisk P."/>
            <person name="Stolte C."/>
            <person name="Sykes S."/>
            <person name="Thomson T."/>
            <person name="Walk T."/>
            <person name="White J."/>
            <person name="Yandava C."/>
            <person name="Burger G."/>
            <person name="Gray M.W."/>
            <person name="Holland P.W.H."/>
            <person name="King N."/>
            <person name="Lang F.B.F."/>
            <person name="Roger A.J."/>
            <person name="Ruiz-Trillo I."/>
            <person name="Lander E."/>
            <person name="Nusbaum C."/>
        </authorList>
    </citation>
    <scope>NUCLEOTIDE SEQUENCE [LARGE SCALE GENOMIC DNA]</scope>
    <source>
        <strain evidence="4 5">ATCC 50062</strain>
    </source>
</reference>
<dbReference type="GO" id="GO:0050660">
    <property type="term" value="F:flavin adenine dinucleotide binding"/>
    <property type="evidence" value="ECO:0007669"/>
    <property type="project" value="TreeGrafter"/>
</dbReference>
<dbReference type="GO" id="GO:0005737">
    <property type="term" value="C:cytoplasm"/>
    <property type="evidence" value="ECO:0007669"/>
    <property type="project" value="TreeGrafter"/>
</dbReference>
<dbReference type="GeneID" id="25569841"/>
<evidence type="ECO:0000259" key="2">
    <source>
        <dbReference type="Pfam" id="PF00644"/>
    </source>
</evidence>
<dbReference type="PRINTS" id="PR00368">
    <property type="entry name" value="FADPNR"/>
</dbReference>
<proteinExistence type="predicted"/>
<sequence>MHYDQPETPTTPTLDYAEELALGYHNRKERFFVARNPGYYDYRYRYQNVAHPWHRRLAVEVLNDPLKQSDADANEAEDAAAERDGSDVVDGDDKGADRDDASSAPASESHGELTKKAVHQVSSSMRTPGLFQNEFVQLAKKTFAQQNNSVTIRSIQPARVNPGLLKRFVTTALTKRVMPSVVAHGTHAQNMTSILQRGLIVPGRDGVSVVNGSAYGVGIYTATQLSTPAAYARGYVNEPQVLICGLIDNAVKPETIVAPLLPPPSPSLATASSEASIPSHPVRGHVVRKAQRQAAAVAKRNRSHRGAKARNSSKGGITFALSASSTPRLASNGSIKRVSSYRIINDERLVLPLAVATIDGRHNRWSNTRPRTSTKPLDYAQHLDSCVQQARAANVPPSNIHPESLLSVPWGRMAVSAIRHTRSRHSPLVCFSVVLRLFFAIVGVVGRAGAGLVRAGRADWAQTAPVPASAVLDDAAIKLGYDYLVIATGSRYADLMPLSERVLPCSRVDRVAAAARAIVAGRVTRAMVIGGGIVGVELAAELAEAYPDFEVTLAHSGDQLMSSSPSVPRAAAEYAERSLSLSGVRLALGHRITALPQAAPGAPHPLRLGAAGTDIEYESDMVFVATGLLPNTGFLSQPAAPGNAAPLAHALDAKGFVTVTPALNLDSAPHVFALGDVAALPGEKLAQCAELMADVVSANISRLERGLGGESLRSYTSSPVPMIISLGAYDGFAVHRGWVAYGLLPAMCKLAVETLSLAMYAHSSNTWLF</sequence>
<dbReference type="SUPFAM" id="SSF51905">
    <property type="entry name" value="FAD/NAD(P)-binding domain"/>
    <property type="match status" value="1"/>
</dbReference>
<gene>
    <name evidence="4" type="ORF">AMSG_11926</name>
</gene>
<dbReference type="SUPFAM" id="SSF56399">
    <property type="entry name" value="ADP-ribosylation"/>
    <property type="match status" value="1"/>
</dbReference>
<evidence type="ECO:0000256" key="1">
    <source>
        <dbReference type="SAM" id="MobiDB-lite"/>
    </source>
</evidence>
<dbReference type="Gene3D" id="3.90.228.10">
    <property type="match status" value="1"/>
</dbReference>
<evidence type="ECO:0000313" key="5">
    <source>
        <dbReference type="Proteomes" id="UP000054408"/>
    </source>
</evidence>
<dbReference type="InterPro" id="IPR023753">
    <property type="entry name" value="FAD/NAD-binding_dom"/>
</dbReference>
<dbReference type="RefSeq" id="XP_013757606.1">
    <property type="nucleotide sequence ID" value="XM_013902152.1"/>
</dbReference>
<dbReference type="OrthoDB" id="10256774at2759"/>
<accession>A0A0L0DEF3</accession>
<dbReference type="eggNOG" id="KOG2495">
    <property type="taxonomic scope" value="Eukaryota"/>
</dbReference>
<feature type="domain" description="FAD/NAD(P)-binding" evidence="3">
    <location>
        <begin position="474"/>
        <end position="690"/>
    </location>
</feature>
<evidence type="ECO:0000313" key="4">
    <source>
        <dbReference type="EMBL" id="KNC49708.1"/>
    </source>
</evidence>
<name>A0A0L0DEF3_THETB</name>
<dbReference type="PRINTS" id="PR00411">
    <property type="entry name" value="PNDRDTASEI"/>
</dbReference>
<dbReference type="PANTHER" id="PTHR43735:SF6">
    <property type="entry name" value="FAD_NAD(P)-BINDING DOMAIN-CONTAINING PROTEIN"/>
    <property type="match status" value="1"/>
</dbReference>
<protein>
    <recommendedName>
        <fullName evidence="6">FAD/NAD(P)-binding domain-containing protein</fullName>
    </recommendedName>
</protein>
<dbReference type="AlphaFoldDB" id="A0A0L0DEF3"/>
<dbReference type="InterPro" id="IPR036188">
    <property type="entry name" value="FAD/NAD-bd_sf"/>
</dbReference>
<dbReference type="Proteomes" id="UP000054408">
    <property type="component" value="Unassembled WGS sequence"/>
</dbReference>
<dbReference type="InterPro" id="IPR012317">
    <property type="entry name" value="Poly(ADP-ribose)pol_cat_dom"/>
</dbReference>
<dbReference type="EMBL" id="GL349457">
    <property type="protein sequence ID" value="KNC49708.1"/>
    <property type="molecule type" value="Genomic_DNA"/>
</dbReference>
<evidence type="ECO:0000259" key="3">
    <source>
        <dbReference type="Pfam" id="PF07992"/>
    </source>
</evidence>
<keyword evidence="5" id="KW-1185">Reference proteome</keyword>
<dbReference type="Gene3D" id="3.50.50.100">
    <property type="match status" value="1"/>
</dbReference>
<dbReference type="GO" id="GO:0004174">
    <property type="term" value="F:electron-transferring-flavoprotein dehydrogenase activity"/>
    <property type="evidence" value="ECO:0007669"/>
    <property type="project" value="TreeGrafter"/>
</dbReference>
<evidence type="ECO:0008006" key="6">
    <source>
        <dbReference type="Google" id="ProtNLM"/>
    </source>
</evidence>
<feature type="compositionally biased region" description="Basic and acidic residues" evidence="1">
    <location>
        <begin position="80"/>
        <end position="101"/>
    </location>
</feature>
<feature type="domain" description="PARP catalytic" evidence="2">
    <location>
        <begin position="136"/>
        <end position="240"/>
    </location>
</feature>